<evidence type="ECO:0000256" key="4">
    <source>
        <dbReference type="ARBA" id="ARBA00022825"/>
    </source>
</evidence>
<evidence type="ECO:0000256" key="5">
    <source>
        <dbReference type="PROSITE-ProRule" id="PRU01240"/>
    </source>
</evidence>
<feature type="region of interest" description="Disordered" evidence="6">
    <location>
        <begin position="206"/>
        <end position="227"/>
    </location>
</feature>
<comment type="similarity">
    <text evidence="1 5">Belongs to the peptidase S8 family.</text>
</comment>
<keyword evidence="11" id="KW-1185">Reference proteome</keyword>
<feature type="domain" description="Peptidase S8/S53" evidence="9">
    <location>
        <begin position="172"/>
        <end position="419"/>
    </location>
</feature>
<dbReference type="InterPro" id="IPR050131">
    <property type="entry name" value="Peptidase_S8_subtilisin-like"/>
</dbReference>
<dbReference type="EMBL" id="CAXLJM020000081">
    <property type="protein sequence ID" value="CAL8130092.1"/>
    <property type="molecule type" value="Genomic_DNA"/>
</dbReference>
<feature type="signal peptide" evidence="8">
    <location>
        <begin position="1"/>
        <end position="17"/>
    </location>
</feature>
<comment type="caution">
    <text evidence="10">The sequence shown here is derived from an EMBL/GenBank/DDBJ whole genome shotgun (WGS) entry which is preliminary data.</text>
</comment>
<keyword evidence="7" id="KW-0812">Transmembrane</keyword>
<feature type="compositionally biased region" description="Low complexity" evidence="6">
    <location>
        <begin position="210"/>
        <end position="224"/>
    </location>
</feature>
<protein>
    <recommendedName>
        <fullName evidence="9">Peptidase S8/S53 domain-containing protein</fullName>
    </recommendedName>
</protein>
<dbReference type="InterPro" id="IPR036852">
    <property type="entry name" value="Peptidase_S8/S53_dom_sf"/>
</dbReference>
<evidence type="ECO:0000256" key="1">
    <source>
        <dbReference type="ARBA" id="ARBA00011073"/>
    </source>
</evidence>
<keyword evidence="7" id="KW-1133">Transmembrane helix</keyword>
<feature type="chain" id="PRO_5046571697" description="Peptidase S8/S53 domain-containing protein" evidence="8">
    <location>
        <begin position="18"/>
        <end position="1079"/>
    </location>
</feature>
<evidence type="ECO:0000256" key="6">
    <source>
        <dbReference type="SAM" id="MobiDB-lite"/>
    </source>
</evidence>
<feature type="transmembrane region" description="Helical" evidence="7">
    <location>
        <begin position="741"/>
        <end position="760"/>
    </location>
</feature>
<dbReference type="InterPro" id="IPR015500">
    <property type="entry name" value="Peptidase_S8_subtilisin-rel"/>
</dbReference>
<evidence type="ECO:0000256" key="8">
    <source>
        <dbReference type="SAM" id="SignalP"/>
    </source>
</evidence>
<dbReference type="SUPFAM" id="SSF52743">
    <property type="entry name" value="Subtilisin-like"/>
    <property type="match status" value="1"/>
</dbReference>
<feature type="transmembrane region" description="Helical" evidence="7">
    <location>
        <begin position="709"/>
        <end position="729"/>
    </location>
</feature>
<dbReference type="Pfam" id="PF00082">
    <property type="entry name" value="Peptidase_S8"/>
    <property type="match status" value="1"/>
</dbReference>
<keyword evidence="7" id="KW-0472">Membrane</keyword>
<feature type="active site" description="Charge relay system" evidence="5">
    <location>
        <position position="386"/>
    </location>
</feature>
<dbReference type="PANTHER" id="PTHR43806">
    <property type="entry name" value="PEPTIDASE S8"/>
    <property type="match status" value="1"/>
</dbReference>
<keyword evidence="8" id="KW-0732">Signal</keyword>
<sequence>MLRISSCLLVAVACVLAAPDPSTKISSDLSARLKAGEKVNIIVSMVGGTSSTLQQINSQRIDNRNILLNELHDALFANAERSQRGVLKRLSSRSGVKSFWITNQIFVKDADSELVKLIAEDDQVESINEEAVAHLDEPFDMKVVETLADEHQWGVVKIQAPEAWAELGALNGDGVIIATVDTGVRVTHEALRDNFLGDYGWLDPSSSTPTPTDNNGHGTHTTGTIAGSKGIGVAPGAKWAACRGCASSACWQSDLLACGQFFACPTLADGTGKDCTKAPNVVSNSWGGGRGNTWFNGVIEAWHAAKIIPLFSNGNSGPNCNTANSPADQDVIAVGSTTIEDAISTFSSVGPTTDGRMKPEVSAPGSNVISAYYTSDTAYVSLSGTSMACPHAAGTIALLQTRDKNLSYAQAKQFLQGNTDTNLQFTGRTCEDIGDNVFPNHVFGSGRINALKSVRAQTLVLQDYVVLMFTPAFNSFVANLNVFSGIKRLFNESEFWHWKLLGPIHYRPHCFVKVADIKITTPELDLTILVDIPANRIGAPDYLLVFVKASKILNSPIWVRFPAATTTKMILILETKNEVGIGIFMVCIICGPILRTIDELHKTTYYPRTTAYLAIIDVANISSLHDIHFIWSRINNIRPSARLKTDHCDTLYGLGTKELREMVNRRNAFRSITRPETCVNQLLSWRLNCTGCVFINTVMNFGTYEMYKWPYWEMSPYGAFSIGFGYALFVGKDLATVSKVVILQSLDMLTWISIIIAYVWTNMALSWTKMSNPWYWSAAFLLEQGTSLKSNWRNVHLISLWFFTALLFRNAYTGSMYSNLTSKPTQQQLPGTLEEVVKHEKFEVLATMRDLNAIETQIRVTQKEVNNTGEFLNLLNKKLAGIYTGMFLMVDAVRKNGILQGGRARAEGSSTENFAFIINKGGIPSFNTEDVVVGNDLLMVFGNKKVVFNNHVPLLIALHGWTVVRNGFMDGTMRALKSYTEAGFDFHTRDSLKILFTTVHLKRANLAFKTNKTWNFFKISTLPLNKIWEEAPTDNELVEETEDGINRLESLWTVWILYGGCLLVSTLCLLSETLIRLLN</sequence>
<evidence type="ECO:0000256" key="2">
    <source>
        <dbReference type="ARBA" id="ARBA00022670"/>
    </source>
</evidence>
<reference evidence="10 11" key="1">
    <citation type="submission" date="2024-08" db="EMBL/GenBank/DDBJ databases">
        <authorList>
            <person name="Cucini C."/>
            <person name="Frati F."/>
        </authorList>
    </citation>
    <scope>NUCLEOTIDE SEQUENCE [LARGE SCALE GENOMIC DNA]</scope>
</reference>
<keyword evidence="4 5" id="KW-0720">Serine protease</keyword>
<proteinExistence type="inferred from homology"/>
<keyword evidence="2 5" id="KW-0645">Protease</keyword>
<dbReference type="PRINTS" id="PR00723">
    <property type="entry name" value="SUBTILISIN"/>
</dbReference>
<evidence type="ECO:0000313" key="10">
    <source>
        <dbReference type="EMBL" id="CAL8130092.1"/>
    </source>
</evidence>
<dbReference type="PROSITE" id="PS51892">
    <property type="entry name" value="SUBTILASE"/>
    <property type="match status" value="1"/>
</dbReference>
<evidence type="ECO:0000256" key="3">
    <source>
        <dbReference type="ARBA" id="ARBA00022801"/>
    </source>
</evidence>
<dbReference type="PROSITE" id="PS00138">
    <property type="entry name" value="SUBTILASE_SER"/>
    <property type="match status" value="1"/>
</dbReference>
<gene>
    <name evidence="10" type="ORF">ODALV1_LOCUS23562</name>
</gene>
<organism evidence="10 11">
    <name type="scientific">Orchesella dallaii</name>
    <dbReference type="NCBI Taxonomy" id="48710"/>
    <lineage>
        <taxon>Eukaryota</taxon>
        <taxon>Metazoa</taxon>
        <taxon>Ecdysozoa</taxon>
        <taxon>Arthropoda</taxon>
        <taxon>Hexapoda</taxon>
        <taxon>Collembola</taxon>
        <taxon>Entomobryomorpha</taxon>
        <taxon>Entomobryoidea</taxon>
        <taxon>Orchesellidae</taxon>
        <taxon>Orchesellinae</taxon>
        <taxon>Orchesella</taxon>
    </lineage>
</organism>
<dbReference type="PANTHER" id="PTHR43806:SF67">
    <property type="entry name" value="EGF-LIKE DOMAIN-CONTAINING PROTEIN"/>
    <property type="match status" value="1"/>
</dbReference>
<name>A0ABP1RLG3_9HEXA</name>
<evidence type="ECO:0000313" key="11">
    <source>
        <dbReference type="Proteomes" id="UP001642540"/>
    </source>
</evidence>
<feature type="active site" description="Charge relay system" evidence="5">
    <location>
        <position position="217"/>
    </location>
</feature>
<dbReference type="Gene3D" id="3.40.50.200">
    <property type="entry name" value="Peptidase S8/S53 domain"/>
    <property type="match status" value="1"/>
</dbReference>
<dbReference type="InterPro" id="IPR000209">
    <property type="entry name" value="Peptidase_S8/S53_dom"/>
</dbReference>
<accession>A0ABP1RLG3</accession>
<dbReference type="Proteomes" id="UP001642540">
    <property type="component" value="Unassembled WGS sequence"/>
</dbReference>
<evidence type="ECO:0000259" key="9">
    <source>
        <dbReference type="Pfam" id="PF00082"/>
    </source>
</evidence>
<keyword evidence="3 5" id="KW-0378">Hydrolase</keyword>
<feature type="active site" description="Charge relay system" evidence="5">
    <location>
        <position position="181"/>
    </location>
</feature>
<evidence type="ECO:0000256" key="7">
    <source>
        <dbReference type="SAM" id="Phobius"/>
    </source>
</evidence>
<dbReference type="InterPro" id="IPR023828">
    <property type="entry name" value="Peptidase_S8_Ser-AS"/>
</dbReference>